<dbReference type="AlphaFoldDB" id="A0AAD5MJ59"/>
<dbReference type="Proteomes" id="UP001196413">
    <property type="component" value="Unassembled WGS sequence"/>
</dbReference>
<proteinExistence type="predicted"/>
<evidence type="ECO:0000313" key="1">
    <source>
        <dbReference type="EMBL" id="KAJ1359550.1"/>
    </source>
</evidence>
<organism evidence="1 2">
    <name type="scientific">Parelaphostrongylus tenuis</name>
    <name type="common">Meningeal worm</name>
    <dbReference type="NCBI Taxonomy" id="148309"/>
    <lineage>
        <taxon>Eukaryota</taxon>
        <taxon>Metazoa</taxon>
        <taxon>Ecdysozoa</taxon>
        <taxon>Nematoda</taxon>
        <taxon>Chromadorea</taxon>
        <taxon>Rhabditida</taxon>
        <taxon>Rhabditina</taxon>
        <taxon>Rhabditomorpha</taxon>
        <taxon>Strongyloidea</taxon>
        <taxon>Metastrongylidae</taxon>
        <taxon>Parelaphostrongylus</taxon>
    </lineage>
</organism>
<comment type="caution">
    <text evidence="1">The sequence shown here is derived from an EMBL/GenBank/DDBJ whole genome shotgun (WGS) entry which is preliminary data.</text>
</comment>
<evidence type="ECO:0000313" key="2">
    <source>
        <dbReference type="Proteomes" id="UP001196413"/>
    </source>
</evidence>
<keyword evidence="2" id="KW-1185">Reference proteome</keyword>
<name>A0AAD5MJ59_PARTN</name>
<sequence length="154" mass="16117">MEVQSLVQRLIMHAVTDVLEEQGRRAGLVPAVISAILNQLSIEASYSPLQCEEMVAASGEMAGPKGTCFTSGQHSDQHMRHASAAAGAATEAAAEAGAGAAGAAAHVYSDATFDRTSPTPDYFWNSLDHQYNHGKLVDPNVAGRDESSGSFLSI</sequence>
<protein>
    <submittedName>
        <fullName evidence="1">Uncharacterized protein</fullName>
    </submittedName>
</protein>
<reference evidence="1" key="1">
    <citation type="submission" date="2021-06" db="EMBL/GenBank/DDBJ databases">
        <title>Parelaphostrongylus tenuis whole genome reference sequence.</title>
        <authorList>
            <person name="Garwood T.J."/>
            <person name="Larsen P.A."/>
            <person name="Fountain-Jones N.M."/>
            <person name="Garbe J.R."/>
            <person name="Macchietto M.G."/>
            <person name="Kania S.A."/>
            <person name="Gerhold R.W."/>
            <person name="Richards J.E."/>
            <person name="Wolf T.M."/>
        </authorList>
    </citation>
    <scope>NUCLEOTIDE SEQUENCE</scope>
    <source>
        <strain evidence="1">MNPRO001-30</strain>
        <tissue evidence="1">Meninges</tissue>
    </source>
</reference>
<dbReference type="EMBL" id="JAHQIW010003645">
    <property type="protein sequence ID" value="KAJ1359550.1"/>
    <property type="molecule type" value="Genomic_DNA"/>
</dbReference>
<gene>
    <name evidence="1" type="ORF">KIN20_018313</name>
</gene>
<accession>A0AAD5MJ59</accession>